<dbReference type="STRING" id="1921764.BSR28_02045"/>
<keyword evidence="7" id="KW-1185">Reference proteome</keyword>
<feature type="transmembrane region" description="Helical" evidence="5">
    <location>
        <begin position="281"/>
        <end position="299"/>
    </location>
</feature>
<evidence type="ECO:0000256" key="4">
    <source>
        <dbReference type="ARBA" id="ARBA00023136"/>
    </source>
</evidence>
<dbReference type="AlphaFoldDB" id="A0A1Q5PPM3"/>
<reference evidence="6 7" key="1">
    <citation type="submission" date="2016-11" db="EMBL/GenBank/DDBJ databases">
        <title>Actinomyces gypaetusis sp. nov. isolated from the vulture Gypaetus barbatus in Qinghai Tibet Plateau China.</title>
        <authorList>
            <person name="Meng X."/>
        </authorList>
    </citation>
    <scope>NUCLEOTIDE SEQUENCE [LARGE SCALE GENOMIC DNA]</scope>
    <source>
        <strain evidence="6 7">VUL4_2</strain>
    </source>
</reference>
<dbReference type="InterPro" id="IPR008217">
    <property type="entry name" value="Ccc1_fam"/>
</dbReference>
<organism evidence="6 7">
    <name type="scientific">Boudabousia liubingyangii</name>
    <dbReference type="NCBI Taxonomy" id="1921764"/>
    <lineage>
        <taxon>Bacteria</taxon>
        <taxon>Bacillati</taxon>
        <taxon>Actinomycetota</taxon>
        <taxon>Actinomycetes</taxon>
        <taxon>Actinomycetales</taxon>
        <taxon>Actinomycetaceae</taxon>
        <taxon>Boudabousia</taxon>
    </lineage>
</organism>
<dbReference type="GO" id="GO:0030026">
    <property type="term" value="P:intracellular manganese ion homeostasis"/>
    <property type="evidence" value="ECO:0007669"/>
    <property type="project" value="InterPro"/>
</dbReference>
<feature type="transmembrane region" description="Helical" evidence="5">
    <location>
        <begin position="144"/>
        <end position="166"/>
    </location>
</feature>
<dbReference type="RefSeq" id="WP_073708356.1">
    <property type="nucleotide sequence ID" value="NZ_MQSU01000001.1"/>
</dbReference>
<dbReference type="Proteomes" id="UP000186785">
    <property type="component" value="Unassembled WGS sequence"/>
</dbReference>
<feature type="transmembrane region" description="Helical" evidence="5">
    <location>
        <begin position="305"/>
        <end position="327"/>
    </location>
</feature>
<feature type="transmembrane region" description="Helical" evidence="5">
    <location>
        <begin position="172"/>
        <end position="194"/>
    </location>
</feature>
<dbReference type="CDD" id="cd01044">
    <property type="entry name" value="Ferritin_CCC1_N"/>
    <property type="match status" value="1"/>
</dbReference>
<comment type="caution">
    <text evidence="6">The sequence shown here is derived from an EMBL/GenBank/DDBJ whole genome shotgun (WGS) entry which is preliminary data.</text>
</comment>
<name>A0A1Q5PPM3_9ACTO</name>
<dbReference type="GO" id="GO:0005384">
    <property type="term" value="F:manganese ion transmembrane transporter activity"/>
    <property type="evidence" value="ECO:0007669"/>
    <property type="project" value="InterPro"/>
</dbReference>
<accession>A0A1Q5PPM3</accession>
<dbReference type="InterPro" id="IPR039376">
    <property type="entry name" value="Ferritin_CCC1_N"/>
</dbReference>
<evidence type="ECO:0000256" key="2">
    <source>
        <dbReference type="ARBA" id="ARBA00022692"/>
    </source>
</evidence>
<dbReference type="Pfam" id="PF01988">
    <property type="entry name" value="VIT1"/>
    <property type="match status" value="1"/>
</dbReference>
<dbReference type="PANTHER" id="PTHR31851">
    <property type="entry name" value="FE(2+)/MN(2+) TRANSPORTER PCL1"/>
    <property type="match status" value="1"/>
</dbReference>
<evidence type="ECO:0000313" key="6">
    <source>
        <dbReference type="EMBL" id="OKL49466.1"/>
    </source>
</evidence>
<evidence type="ECO:0000256" key="5">
    <source>
        <dbReference type="SAM" id="Phobius"/>
    </source>
</evidence>
<keyword evidence="4 5" id="KW-0472">Membrane</keyword>
<keyword evidence="3 5" id="KW-1133">Transmembrane helix</keyword>
<evidence type="ECO:0000313" key="7">
    <source>
        <dbReference type="Proteomes" id="UP000186785"/>
    </source>
</evidence>
<feature type="transmembrane region" description="Helical" evidence="5">
    <location>
        <begin position="80"/>
        <end position="97"/>
    </location>
</feature>
<dbReference type="OrthoDB" id="9789677at2"/>
<proteinExistence type="predicted"/>
<dbReference type="EMBL" id="MQSV01000001">
    <property type="protein sequence ID" value="OKL49466.1"/>
    <property type="molecule type" value="Genomic_DNA"/>
</dbReference>
<keyword evidence="2 5" id="KW-0812">Transmembrane</keyword>
<sequence length="361" mass="38615">MTNPQDASPTPEQIRRWRRYLAEERHEADTYRALARTRDGEEREILNRLVEAEGRHEAYWLNLLGEHALPAPKVPWRSRLLSAFALTFGSIFVLAMMQRTEQRSAYDIDQDVPAQMAADEHVHGEVVRALAAKGRSQLSGMFRAGVFGINDGLVSNLALILGIAAAGAAQNMVILAGVSGLLAGALSMAAGEYISVKSQRELLEASAPDPAASTHLPELDVDANELALIFRARGIPEQEAQAKADALLASFESAQLEPVPHEVSPDFEEVGSARTAAMTSFVFFALGALLPLLPFLFGLTGLTGVVVALTVVGMALLFTGGVVGILSGQPPFWRGIRQLLIGFGAAGATYALGWLFGTSGI</sequence>
<evidence type="ECO:0000256" key="1">
    <source>
        <dbReference type="ARBA" id="ARBA00004127"/>
    </source>
</evidence>
<gene>
    <name evidence="6" type="ORF">BSR29_00430</name>
</gene>
<evidence type="ECO:0000256" key="3">
    <source>
        <dbReference type="ARBA" id="ARBA00022989"/>
    </source>
</evidence>
<comment type="subcellular location">
    <subcellularLocation>
        <location evidence="1">Endomembrane system</location>
        <topology evidence="1">Multi-pass membrane protein</topology>
    </subcellularLocation>
</comment>
<feature type="transmembrane region" description="Helical" evidence="5">
    <location>
        <begin position="339"/>
        <end position="357"/>
    </location>
</feature>
<dbReference type="GO" id="GO:0012505">
    <property type="term" value="C:endomembrane system"/>
    <property type="evidence" value="ECO:0007669"/>
    <property type="project" value="UniProtKB-SubCell"/>
</dbReference>
<protein>
    <submittedName>
        <fullName evidence="6">Rubrerythrin family protein</fullName>
    </submittedName>
</protein>